<evidence type="ECO:0000256" key="6">
    <source>
        <dbReference type="PROSITE-ProRule" id="PRU01091"/>
    </source>
</evidence>
<evidence type="ECO:0000256" key="5">
    <source>
        <dbReference type="ARBA" id="ARBA00023163"/>
    </source>
</evidence>
<dbReference type="InterPro" id="IPR036388">
    <property type="entry name" value="WH-like_DNA-bd_sf"/>
</dbReference>
<dbReference type="Pfam" id="PF00486">
    <property type="entry name" value="Trans_reg_C"/>
    <property type="match status" value="1"/>
</dbReference>
<evidence type="ECO:0000256" key="2">
    <source>
        <dbReference type="ARBA" id="ARBA00023012"/>
    </source>
</evidence>
<dbReference type="InterPro" id="IPR016032">
    <property type="entry name" value="Sig_transdc_resp-reg_C-effctor"/>
</dbReference>
<dbReference type="Proteomes" id="UP000596351">
    <property type="component" value="Plasmid p1"/>
</dbReference>
<keyword evidence="2" id="KW-0902">Two-component regulatory system</keyword>
<name>A0ABX7F166_9HYPH</name>
<evidence type="ECO:0000256" key="1">
    <source>
        <dbReference type="ARBA" id="ARBA00022553"/>
    </source>
</evidence>
<dbReference type="PANTHER" id="PTHR48111:SF1">
    <property type="entry name" value="TWO-COMPONENT RESPONSE REGULATOR ORR33"/>
    <property type="match status" value="1"/>
</dbReference>
<keyword evidence="4 6" id="KW-0238">DNA-binding</keyword>
<dbReference type="RefSeq" id="WP_203020793.1">
    <property type="nucleotide sequence ID" value="NZ_CP032406.1"/>
</dbReference>
<proteinExistence type="predicted"/>
<dbReference type="Gene3D" id="3.40.50.2300">
    <property type="match status" value="1"/>
</dbReference>
<evidence type="ECO:0000259" key="7">
    <source>
        <dbReference type="PROSITE" id="PS51755"/>
    </source>
</evidence>
<dbReference type="GO" id="GO:0003677">
    <property type="term" value="F:DNA binding"/>
    <property type="evidence" value="ECO:0007669"/>
    <property type="project" value="UniProtKB-KW"/>
</dbReference>
<keyword evidence="9" id="KW-1185">Reference proteome</keyword>
<dbReference type="PANTHER" id="PTHR48111">
    <property type="entry name" value="REGULATOR OF RPOS"/>
    <property type="match status" value="1"/>
</dbReference>
<dbReference type="InterPro" id="IPR039420">
    <property type="entry name" value="WalR-like"/>
</dbReference>
<sequence length="260" mass="29001">MASSTCGHRIQARGLLMQNLHPDARESAPLVVVCTAATELSLFLRHSLGSEGMTAICATSASEGFDHIVSQASVIALVDCQLPEADWLLESLLHAMPEEGLTILVLSADDRACSQLEHRQKGRVHSIRRPLDPAFLLKAIRRFAGQMRVNDRNGLVFADIKLDLAARKVWRQRREIRLTGIEFELLSTLMLEPGRVFSRESLIAQAWPPGVFVDTRTVNIHIGHLRRQLTAHGEPDLIRTVRGYGYALDRTDPDLERDTS</sequence>
<dbReference type="InterPro" id="IPR011006">
    <property type="entry name" value="CheY-like_superfamily"/>
</dbReference>
<evidence type="ECO:0000256" key="3">
    <source>
        <dbReference type="ARBA" id="ARBA00023015"/>
    </source>
</evidence>
<dbReference type="SMART" id="SM00862">
    <property type="entry name" value="Trans_reg_C"/>
    <property type="match status" value="1"/>
</dbReference>
<geneLocation type="plasmid" evidence="8 9">
    <name>p1</name>
</geneLocation>
<feature type="DNA-binding region" description="OmpR/PhoB-type" evidence="6">
    <location>
        <begin position="152"/>
        <end position="250"/>
    </location>
</feature>
<keyword evidence="5" id="KW-0804">Transcription</keyword>
<evidence type="ECO:0000313" key="8">
    <source>
        <dbReference type="EMBL" id="QRF54299.1"/>
    </source>
</evidence>
<organism evidence="8 9">
    <name type="scientific">Rhizobium rosettiformans</name>
    <dbReference type="NCBI Taxonomy" id="1368430"/>
    <lineage>
        <taxon>Bacteria</taxon>
        <taxon>Pseudomonadati</taxon>
        <taxon>Pseudomonadota</taxon>
        <taxon>Alphaproteobacteria</taxon>
        <taxon>Hyphomicrobiales</taxon>
        <taxon>Rhizobiaceae</taxon>
        <taxon>Rhizobium/Agrobacterium group</taxon>
        <taxon>Rhizobium</taxon>
    </lineage>
</organism>
<evidence type="ECO:0000313" key="9">
    <source>
        <dbReference type="Proteomes" id="UP000596351"/>
    </source>
</evidence>
<dbReference type="InterPro" id="IPR001867">
    <property type="entry name" value="OmpR/PhoB-type_DNA-bd"/>
</dbReference>
<reference evidence="8 9" key="1">
    <citation type="submission" date="2018-09" db="EMBL/GenBank/DDBJ databases">
        <title>Rhizobium sp. MAE2-X.</title>
        <authorList>
            <person name="Lee Y."/>
            <person name="Jeon C.O."/>
        </authorList>
    </citation>
    <scope>NUCLEOTIDE SEQUENCE [LARGE SCALE GENOMIC DNA]</scope>
    <source>
        <strain evidence="8 9">MAE2-X</strain>
        <plasmid evidence="8 9">p1</plasmid>
    </source>
</reference>
<evidence type="ECO:0000256" key="4">
    <source>
        <dbReference type="ARBA" id="ARBA00023125"/>
    </source>
</evidence>
<keyword evidence="8" id="KW-0614">Plasmid</keyword>
<feature type="domain" description="OmpR/PhoB-type" evidence="7">
    <location>
        <begin position="152"/>
        <end position="250"/>
    </location>
</feature>
<dbReference type="EMBL" id="CP032406">
    <property type="protein sequence ID" value="QRF54299.1"/>
    <property type="molecule type" value="Genomic_DNA"/>
</dbReference>
<dbReference type="PROSITE" id="PS51755">
    <property type="entry name" value="OMPR_PHOB"/>
    <property type="match status" value="1"/>
</dbReference>
<dbReference type="Gene3D" id="1.10.10.10">
    <property type="entry name" value="Winged helix-like DNA-binding domain superfamily/Winged helix DNA-binding domain"/>
    <property type="match status" value="1"/>
</dbReference>
<dbReference type="SUPFAM" id="SSF52172">
    <property type="entry name" value="CheY-like"/>
    <property type="match status" value="1"/>
</dbReference>
<dbReference type="SUPFAM" id="SSF46894">
    <property type="entry name" value="C-terminal effector domain of the bipartite response regulators"/>
    <property type="match status" value="1"/>
</dbReference>
<keyword evidence="3" id="KW-0805">Transcription regulation</keyword>
<protein>
    <submittedName>
        <fullName evidence="8">DNA-binding response regulator</fullName>
    </submittedName>
</protein>
<gene>
    <name evidence="8" type="ORF">D4A92_22495</name>
</gene>
<keyword evidence="1" id="KW-0597">Phosphoprotein</keyword>
<accession>A0ABX7F166</accession>
<dbReference type="CDD" id="cd00383">
    <property type="entry name" value="trans_reg_C"/>
    <property type="match status" value="1"/>
</dbReference>